<dbReference type="EMBL" id="LAZR01059974">
    <property type="protein sequence ID" value="KKK66661.1"/>
    <property type="molecule type" value="Genomic_DNA"/>
</dbReference>
<reference evidence="1" key="1">
    <citation type="journal article" date="2015" name="Nature">
        <title>Complex archaea that bridge the gap between prokaryotes and eukaryotes.</title>
        <authorList>
            <person name="Spang A."/>
            <person name="Saw J.H."/>
            <person name="Jorgensen S.L."/>
            <person name="Zaremba-Niedzwiedzka K."/>
            <person name="Martijn J."/>
            <person name="Lind A.E."/>
            <person name="van Eijk R."/>
            <person name="Schleper C."/>
            <person name="Guy L."/>
            <person name="Ettema T.J."/>
        </authorList>
    </citation>
    <scope>NUCLEOTIDE SEQUENCE</scope>
</reference>
<accession>A0A0F9A3A6</accession>
<name>A0A0F9A3A6_9ZZZZ</name>
<comment type="caution">
    <text evidence="1">The sequence shown here is derived from an EMBL/GenBank/DDBJ whole genome shotgun (WGS) entry which is preliminary data.</text>
</comment>
<organism evidence="1">
    <name type="scientific">marine sediment metagenome</name>
    <dbReference type="NCBI Taxonomy" id="412755"/>
    <lineage>
        <taxon>unclassified sequences</taxon>
        <taxon>metagenomes</taxon>
        <taxon>ecological metagenomes</taxon>
    </lineage>
</organism>
<dbReference type="AlphaFoldDB" id="A0A0F9A3A6"/>
<sequence length="121" mass="13810">MPDKAIELAERLTELDNDSSCPLCEKIEYGAEHSDNCPFEMAYAMLDALDDESKGRDTIETNKMMALRWIEVFNMDDGEHATAIRPYWNGIANFKLQMLVGEQWHDVEIERNPELIDGEGG</sequence>
<evidence type="ECO:0000313" key="1">
    <source>
        <dbReference type="EMBL" id="KKK66661.1"/>
    </source>
</evidence>
<gene>
    <name evidence="1" type="ORF">LCGC14_2961830</name>
</gene>
<protein>
    <submittedName>
        <fullName evidence="1">Uncharacterized protein</fullName>
    </submittedName>
</protein>
<proteinExistence type="predicted"/>